<feature type="binding site" evidence="9">
    <location>
        <position position="154"/>
    </location>
    <ligand>
        <name>cob(II)alamin</name>
        <dbReference type="ChEBI" id="CHEBI:16304"/>
    </ligand>
</feature>
<evidence type="ECO:0000256" key="2">
    <source>
        <dbReference type="ARBA" id="ARBA00022490"/>
    </source>
</evidence>
<comment type="catalytic activity">
    <reaction evidence="9">
        <text>epoxyqueuosine(34) in tRNA + AH2 = queuosine(34) in tRNA + A + H2O</text>
        <dbReference type="Rhea" id="RHEA:32159"/>
        <dbReference type="Rhea" id="RHEA-COMP:18571"/>
        <dbReference type="Rhea" id="RHEA-COMP:18582"/>
        <dbReference type="ChEBI" id="CHEBI:13193"/>
        <dbReference type="ChEBI" id="CHEBI:15377"/>
        <dbReference type="ChEBI" id="CHEBI:17499"/>
        <dbReference type="ChEBI" id="CHEBI:194431"/>
        <dbReference type="ChEBI" id="CHEBI:194443"/>
        <dbReference type="EC" id="1.17.99.6"/>
    </reaction>
</comment>
<comment type="subunit">
    <text evidence="9">Monomer.</text>
</comment>
<feature type="binding site" evidence="9">
    <location>
        <position position="241"/>
    </location>
    <ligand>
        <name>[4Fe-4S] cluster</name>
        <dbReference type="ChEBI" id="CHEBI:49883"/>
        <label>2</label>
    </ligand>
</feature>
<dbReference type="GO" id="GO:0005737">
    <property type="term" value="C:cytoplasm"/>
    <property type="evidence" value="ECO:0007669"/>
    <property type="project" value="UniProtKB-SubCell"/>
</dbReference>
<dbReference type="InterPro" id="IPR017896">
    <property type="entry name" value="4Fe4S_Fe-S-bd"/>
</dbReference>
<keyword evidence="12" id="KW-1185">Reference proteome</keyword>
<feature type="binding site" evidence="9">
    <location>
        <position position="165"/>
    </location>
    <ligand>
        <name>cob(II)alamin</name>
        <dbReference type="ChEBI" id="CHEBI:16304"/>
    </ligand>
</feature>
<evidence type="ECO:0000313" key="12">
    <source>
        <dbReference type="Proteomes" id="UP000007463"/>
    </source>
</evidence>
<dbReference type="Pfam" id="PF08331">
    <property type="entry name" value="QueG_DUF1730"/>
    <property type="match status" value="1"/>
</dbReference>
<dbReference type="Gene3D" id="3.30.70.20">
    <property type="match status" value="1"/>
</dbReference>
<dbReference type="eggNOG" id="COG1600">
    <property type="taxonomic scope" value="Bacteria"/>
</dbReference>
<name>F2IB84_FLUTR</name>
<evidence type="ECO:0000256" key="6">
    <source>
        <dbReference type="ARBA" id="ARBA00023002"/>
    </source>
</evidence>
<evidence type="ECO:0000259" key="10">
    <source>
        <dbReference type="PROSITE" id="PS51379"/>
    </source>
</evidence>
<feature type="binding site" evidence="9">
    <location>
        <position position="245"/>
    </location>
    <ligand>
        <name>[4Fe-4S] cluster</name>
        <dbReference type="ChEBI" id="CHEBI:49883"/>
        <label>1</label>
    </ligand>
</feature>
<comment type="pathway">
    <text evidence="9">tRNA modification; tRNA-queuosine biosynthesis.</text>
</comment>
<keyword evidence="6 9" id="KW-0560">Oxidoreductase</keyword>
<keyword evidence="8 9" id="KW-0411">Iron-sulfur</keyword>
<dbReference type="PANTHER" id="PTHR30002">
    <property type="entry name" value="EPOXYQUEUOSINE REDUCTASE"/>
    <property type="match status" value="1"/>
</dbReference>
<dbReference type="RefSeq" id="WP_013685942.1">
    <property type="nucleotide sequence ID" value="NC_015321.1"/>
</dbReference>
<dbReference type="KEGG" id="fte:Fluta_1175"/>
<proteinExistence type="inferred from homology"/>
<gene>
    <name evidence="9" type="primary">queG</name>
    <name evidence="11" type="ordered locus">Fluta_1175</name>
</gene>
<dbReference type="EMBL" id="CP002542">
    <property type="protein sequence ID" value="AEA43170.1"/>
    <property type="molecule type" value="Genomic_DNA"/>
</dbReference>
<feature type="domain" description="4Fe-4S ferredoxin-type" evidence="10">
    <location>
        <begin position="172"/>
        <end position="204"/>
    </location>
</feature>
<dbReference type="PANTHER" id="PTHR30002:SF4">
    <property type="entry name" value="EPOXYQUEUOSINE REDUCTASE"/>
    <property type="match status" value="1"/>
</dbReference>
<comment type="function">
    <text evidence="9">Catalyzes the conversion of epoxyqueuosine (oQ) to queuosine (Q), which is a hypermodified base found in the wobble positions of tRNA(Asp), tRNA(Asn), tRNA(His) and tRNA(Tyr).</text>
</comment>
<evidence type="ECO:0000256" key="3">
    <source>
        <dbReference type="ARBA" id="ARBA00022694"/>
    </source>
</evidence>
<dbReference type="Proteomes" id="UP000007463">
    <property type="component" value="Chromosome"/>
</dbReference>
<feature type="binding site" evidence="9">
    <location>
        <position position="194"/>
    </location>
    <ligand>
        <name>[4Fe-4S] cluster</name>
        <dbReference type="ChEBI" id="CHEBI:49883"/>
        <label>2</label>
    </ligand>
</feature>
<feature type="binding site" evidence="9">
    <location>
        <position position="187"/>
    </location>
    <ligand>
        <name>[4Fe-4S] cluster</name>
        <dbReference type="ChEBI" id="CHEBI:49883"/>
        <label>1</label>
    </ligand>
</feature>
<feature type="binding site" evidence="9">
    <location>
        <position position="59"/>
    </location>
    <ligand>
        <name>cob(II)alamin</name>
        <dbReference type="ChEBI" id="CHEBI:16304"/>
    </ligand>
</feature>
<dbReference type="AlphaFoldDB" id="F2IB84"/>
<feature type="active site" description="Proton donor" evidence="9">
    <location>
        <position position="130"/>
    </location>
</feature>
<feature type="binding site" evidence="9">
    <location>
        <position position="130"/>
    </location>
    <ligand>
        <name>cob(II)alamin</name>
        <dbReference type="ChEBI" id="CHEBI:16304"/>
    </ligand>
</feature>
<dbReference type="InterPro" id="IPR013542">
    <property type="entry name" value="QueG_DUF1730"/>
</dbReference>
<dbReference type="GO" id="GO:0052693">
    <property type="term" value="F:epoxyqueuosine reductase activity"/>
    <property type="evidence" value="ECO:0007669"/>
    <property type="project" value="UniProtKB-UniRule"/>
</dbReference>
<comment type="caution">
    <text evidence="9">Lacks conserved residue(s) required for the propagation of feature annotation.</text>
</comment>
<feature type="binding site" evidence="9">
    <location>
        <position position="212"/>
    </location>
    <ligand>
        <name>cob(II)alamin</name>
        <dbReference type="ChEBI" id="CHEBI:16304"/>
    </ligand>
</feature>
<feature type="binding site" evidence="9">
    <location>
        <begin position="238"/>
        <end position="239"/>
    </location>
    <ligand>
        <name>cob(II)alamin</name>
        <dbReference type="ChEBI" id="CHEBI:16304"/>
    </ligand>
</feature>
<dbReference type="OrthoDB" id="9784571at2"/>
<keyword evidence="4 9" id="KW-0479">Metal-binding</keyword>
<evidence type="ECO:0000256" key="1">
    <source>
        <dbReference type="ARBA" id="ARBA00022485"/>
    </source>
</evidence>
<keyword evidence="7 9" id="KW-0408">Iron</keyword>
<accession>F2IB84</accession>
<evidence type="ECO:0000256" key="8">
    <source>
        <dbReference type="ARBA" id="ARBA00023014"/>
    </source>
</evidence>
<dbReference type="PROSITE" id="PS51379">
    <property type="entry name" value="4FE4S_FER_2"/>
    <property type="match status" value="1"/>
</dbReference>
<comment type="cofactor">
    <cofactor evidence="9">
        <name>[4Fe-4S] cluster</name>
        <dbReference type="ChEBI" id="CHEBI:49883"/>
    </cofactor>
    <text evidence="9">Binds 2 [4Fe-4S] clusters per monomer.</text>
</comment>
<keyword evidence="9" id="KW-0170">Cobalt</keyword>
<dbReference type="SUPFAM" id="SSF46548">
    <property type="entry name" value="alpha-helical ferredoxin"/>
    <property type="match status" value="1"/>
</dbReference>
<dbReference type="HAMAP" id="MF_00916">
    <property type="entry name" value="QueG"/>
    <property type="match status" value="1"/>
</dbReference>
<feature type="binding site" evidence="9">
    <location>
        <position position="190"/>
    </location>
    <ligand>
        <name>[4Fe-4S] cluster</name>
        <dbReference type="ChEBI" id="CHEBI:49883"/>
        <label>1</label>
    </ligand>
</feature>
<dbReference type="GO" id="GO:0031419">
    <property type="term" value="F:cobalamin binding"/>
    <property type="evidence" value="ECO:0007669"/>
    <property type="project" value="UniProtKB-KW"/>
</dbReference>
<comment type="similarity">
    <text evidence="9">Belongs to the QueG family.</text>
</comment>
<feature type="binding site" evidence="9">
    <location>
        <position position="151"/>
    </location>
    <ligand>
        <name>cob(II)alamin</name>
        <dbReference type="ChEBI" id="CHEBI:16304"/>
    </ligand>
</feature>
<protein>
    <recommendedName>
        <fullName evidence="9">Epoxyqueuosine reductase</fullName>
        <ecNumber evidence="9">1.17.99.6</ecNumber>
    </recommendedName>
    <alternativeName>
        <fullName evidence="9">Queuosine biosynthesis protein QueG</fullName>
    </alternativeName>
</protein>
<keyword evidence="9" id="KW-0846">Cobalamin</keyword>
<keyword evidence="1 9" id="KW-0004">4Fe-4S</keyword>
<dbReference type="PROSITE" id="PS00198">
    <property type="entry name" value="4FE4S_FER_1"/>
    <property type="match status" value="1"/>
</dbReference>
<feature type="binding site" evidence="9">
    <location>
        <position position="238"/>
    </location>
    <ligand>
        <name>[4Fe-4S] cluster</name>
        <dbReference type="ChEBI" id="CHEBI:49883"/>
        <label>2</label>
    </ligand>
</feature>
<reference evidence="12" key="2">
    <citation type="submission" date="2011-02" db="EMBL/GenBank/DDBJ databases">
        <title>The complete genome of Fluviicola taffensis DSM 16823.</title>
        <authorList>
            <consortium name="US DOE Joint Genome Institute (JGI-PGF)"/>
            <person name="Lucas S."/>
            <person name="Copeland A."/>
            <person name="Lapidus A."/>
            <person name="Bruce D."/>
            <person name="Goodwin L."/>
            <person name="Pitluck S."/>
            <person name="Kyrpides N."/>
            <person name="Mavromatis K."/>
            <person name="Ivanova N."/>
            <person name="Mikhailova N."/>
            <person name="Pagani I."/>
            <person name="Chertkov O."/>
            <person name="Detter J.C."/>
            <person name="Han C."/>
            <person name="Tapia R."/>
            <person name="Land M."/>
            <person name="Hauser L."/>
            <person name="Markowitz V."/>
            <person name="Cheng J.-F."/>
            <person name="Hugenholtz P."/>
            <person name="Woyke T."/>
            <person name="Wu D."/>
            <person name="Tindall B."/>
            <person name="Pomrenke H.G."/>
            <person name="Brambilla E."/>
            <person name="Klenk H.-P."/>
            <person name="Eisen J.A."/>
        </authorList>
    </citation>
    <scope>NUCLEOTIDE SEQUENCE [LARGE SCALE GENOMIC DNA]</scope>
    <source>
        <strain evidence="12">DSM 16823 / RW262 / RW262</strain>
    </source>
</reference>
<comment type="subcellular location">
    <subcellularLocation>
        <location evidence="9">Cytoplasm</location>
    </subcellularLocation>
</comment>
<dbReference type="STRING" id="755732.Fluta_1175"/>
<dbReference type="GO" id="GO:0008616">
    <property type="term" value="P:tRNA queuosine(34) biosynthetic process"/>
    <property type="evidence" value="ECO:0007669"/>
    <property type="project" value="UniProtKB-UniRule"/>
</dbReference>
<dbReference type="GO" id="GO:0046872">
    <property type="term" value="F:metal ion binding"/>
    <property type="evidence" value="ECO:0007669"/>
    <property type="project" value="UniProtKB-KW"/>
</dbReference>
<evidence type="ECO:0000256" key="7">
    <source>
        <dbReference type="ARBA" id="ARBA00023004"/>
    </source>
</evidence>
<evidence type="ECO:0000256" key="9">
    <source>
        <dbReference type="HAMAP-Rule" id="MF_00916"/>
    </source>
</evidence>
<dbReference type="GO" id="GO:0051539">
    <property type="term" value="F:4 iron, 4 sulfur cluster binding"/>
    <property type="evidence" value="ECO:0007669"/>
    <property type="project" value="UniProtKB-KW"/>
</dbReference>
<evidence type="ECO:0000256" key="4">
    <source>
        <dbReference type="ARBA" id="ARBA00022723"/>
    </source>
</evidence>
<keyword evidence="2 9" id="KW-0963">Cytoplasm</keyword>
<feature type="binding site" evidence="9">
    <location>
        <position position="219"/>
    </location>
    <ligand>
        <name>tRNA</name>
        <dbReference type="ChEBI" id="CHEBI:17843"/>
    </ligand>
</feature>
<keyword evidence="3 9" id="KW-0819">tRNA processing</keyword>
<dbReference type="HOGENOM" id="CLU_030790_0_0_10"/>
<keyword evidence="5 9" id="KW-0671">Queuosine biosynthesis</keyword>
<organism evidence="11 12">
    <name type="scientific">Fluviicola taffensis (strain DSM 16823 / NCIMB 13979 / RW262)</name>
    <dbReference type="NCBI Taxonomy" id="755732"/>
    <lineage>
        <taxon>Bacteria</taxon>
        <taxon>Pseudomonadati</taxon>
        <taxon>Bacteroidota</taxon>
        <taxon>Flavobacteriia</taxon>
        <taxon>Flavobacteriales</taxon>
        <taxon>Crocinitomicaceae</taxon>
        <taxon>Fluviicola</taxon>
    </lineage>
</organism>
<feature type="binding site" evidence="9">
    <location>
        <position position="210"/>
    </location>
    <ligand>
        <name>[4Fe-4S] cluster</name>
        <dbReference type="ChEBI" id="CHEBI:49883"/>
        <label>2</label>
    </ligand>
</feature>
<dbReference type="InterPro" id="IPR004453">
    <property type="entry name" value="QueG"/>
</dbReference>
<dbReference type="NCBIfam" id="TIGR00276">
    <property type="entry name" value="tRNA epoxyqueuosine(34) reductase QueG"/>
    <property type="match status" value="1"/>
</dbReference>
<dbReference type="EC" id="1.17.99.6" evidence="9"/>
<dbReference type="UniPathway" id="UPA00392"/>
<evidence type="ECO:0000313" key="11">
    <source>
        <dbReference type="EMBL" id="AEA43170.1"/>
    </source>
</evidence>
<sequence length="310" mass="35238" precursor="true">MQQDHIKRLIRTKAEKLGFLHVGFSKADFLASEEPRLVNWLKAEKHGKMSYMENHFDLRLDPRLLVPGAKTVISLAYNYFPESTQRKDTYQISKYAYGKDYHDVVKAKLRTLVSELQTEIGAVEGRVFVDSAPILEKAWAEKSGVGWLGKNGNLIQPKTGSFFFLAEIICDLEVEADGPIKDYCGSCTRCIDACPTQAIEAPYIVNGSKCISYATIELKDADLPELFRGNMNNWIYGCDICQDVCPWNRFSKPHSEIDFRPKDEILSFSKQDWEELDELAFQSIFKGSAVKRTKFSGLKRNVSFLSSTED</sequence>
<dbReference type="Pfam" id="PF13484">
    <property type="entry name" value="Fer4_16"/>
    <property type="match status" value="1"/>
</dbReference>
<reference evidence="11 12" key="1">
    <citation type="journal article" date="2011" name="Stand. Genomic Sci.">
        <title>Complete genome sequence of the gliding freshwater bacterium Fluviicola taffensis type strain (RW262).</title>
        <authorList>
            <person name="Woyke T."/>
            <person name="Chertkov O."/>
            <person name="Lapidus A."/>
            <person name="Nolan M."/>
            <person name="Lucas S."/>
            <person name="Del Rio T.G."/>
            <person name="Tice H."/>
            <person name="Cheng J.F."/>
            <person name="Tapia R."/>
            <person name="Han C."/>
            <person name="Goodwin L."/>
            <person name="Pitluck S."/>
            <person name="Liolios K."/>
            <person name="Pagani I."/>
            <person name="Ivanova N."/>
            <person name="Huntemann M."/>
            <person name="Mavromatis K."/>
            <person name="Mikhailova N."/>
            <person name="Pati A."/>
            <person name="Chen A."/>
            <person name="Palaniappan K."/>
            <person name="Land M."/>
            <person name="Hauser L."/>
            <person name="Brambilla E.M."/>
            <person name="Rohde M."/>
            <person name="Mwirichia R."/>
            <person name="Sikorski J."/>
            <person name="Tindall B.J."/>
            <person name="Goker M."/>
            <person name="Bristow J."/>
            <person name="Eisen J.A."/>
            <person name="Markowitz V."/>
            <person name="Hugenholtz P."/>
            <person name="Klenk H.P."/>
            <person name="Kyrpides N.C."/>
        </authorList>
    </citation>
    <scope>NUCLEOTIDE SEQUENCE [LARGE SCALE GENOMIC DNA]</scope>
    <source>
        <strain evidence="12">DSM 16823 / RW262 / RW262</strain>
    </source>
</reference>
<comment type="cofactor">
    <cofactor evidence="9">
        <name>cob(II)alamin</name>
        <dbReference type="ChEBI" id="CHEBI:16304"/>
    </cofactor>
</comment>
<dbReference type="InterPro" id="IPR017900">
    <property type="entry name" value="4Fe4S_Fe_S_CS"/>
</dbReference>
<feature type="binding site" evidence="9">
    <location>
        <position position="184"/>
    </location>
    <ligand>
        <name>[4Fe-4S] cluster</name>
        <dbReference type="ChEBI" id="CHEBI:49883"/>
        <label>1</label>
    </ligand>
</feature>
<evidence type="ECO:0000256" key="5">
    <source>
        <dbReference type="ARBA" id="ARBA00022785"/>
    </source>
</evidence>